<comment type="function">
    <text evidence="9">Part of the tripartite ATP-independent periplasmic (TRAP) transport system.</text>
</comment>
<feature type="transmembrane region" description="Helical" evidence="9">
    <location>
        <begin position="129"/>
        <end position="152"/>
    </location>
</feature>
<dbReference type="EMBL" id="FNNP01000002">
    <property type="protein sequence ID" value="SDW94953.1"/>
    <property type="molecule type" value="Genomic_DNA"/>
</dbReference>
<reference evidence="12" key="1">
    <citation type="submission" date="2016-10" db="EMBL/GenBank/DDBJ databases">
        <authorList>
            <person name="Varghese N."/>
            <person name="Submissions S."/>
        </authorList>
    </citation>
    <scope>NUCLEOTIDE SEQUENCE [LARGE SCALE GENOMIC DNA]</scope>
    <source>
        <strain evidence="12">DSM 27839</strain>
    </source>
</reference>
<evidence type="ECO:0000256" key="7">
    <source>
        <dbReference type="ARBA" id="ARBA00023136"/>
    </source>
</evidence>
<evidence type="ECO:0000256" key="1">
    <source>
        <dbReference type="ARBA" id="ARBA00004429"/>
    </source>
</evidence>
<keyword evidence="6 9" id="KW-1133">Transmembrane helix</keyword>
<feature type="domain" description="Tripartite ATP-independent periplasmic transporters DctQ component" evidence="10">
    <location>
        <begin position="32"/>
        <end position="160"/>
    </location>
</feature>
<name>A0A1H2XQ41_9RHOB</name>
<keyword evidence="2 9" id="KW-0813">Transport</keyword>
<dbReference type="InterPro" id="IPR055348">
    <property type="entry name" value="DctQ"/>
</dbReference>
<evidence type="ECO:0000313" key="12">
    <source>
        <dbReference type="Proteomes" id="UP000183400"/>
    </source>
</evidence>
<feature type="transmembrane region" description="Helical" evidence="9">
    <location>
        <begin position="48"/>
        <end position="69"/>
    </location>
</feature>
<evidence type="ECO:0000256" key="9">
    <source>
        <dbReference type="RuleBase" id="RU369079"/>
    </source>
</evidence>
<evidence type="ECO:0000259" key="10">
    <source>
        <dbReference type="Pfam" id="PF04290"/>
    </source>
</evidence>
<comment type="subunit">
    <text evidence="9">The complex comprises the extracytoplasmic solute receptor protein and the two transmembrane proteins.</text>
</comment>
<dbReference type="AlphaFoldDB" id="A0A1H2XQ41"/>
<evidence type="ECO:0000256" key="6">
    <source>
        <dbReference type="ARBA" id="ARBA00022989"/>
    </source>
</evidence>
<evidence type="ECO:0000256" key="3">
    <source>
        <dbReference type="ARBA" id="ARBA00022475"/>
    </source>
</evidence>
<keyword evidence="3" id="KW-1003">Cell membrane</keyword>
<dbReference type="STRING" id="985054.SAMN05444358_10221"/>
<keyword evidence="12" id="KW-1185">Reference proteome</keyword>
<keyword evidence="7 9" id="KW-0472">Membrane</keyword>
<dbReference type="GO" id="GO:0005886">
    <property type="term" value="C:plasma membrane"/>
    <property type="evidence" value="ECO:0007669"/>
    <property type="project" value="UniProtKB-SubCell"/>
</dbReference>
<feature type="transmembrane region" description="Helical" evidence="9">
    <location>
        <begin position="90"/>
        <end position="109"/>
    </location>
</feature>
<feature type="transmembrane region" description="Helical" evidence="9">
    <location>
        <begin position="20"/>
        <end position="42"/>
    </location>
</feature>
<dbReference type="Pfam" id="PF04290">
    <property type="entry name" value="DctQ"/>
    <property type="match status" value="1"/>
</dbReference>
<sequence>MVMRGLEKLTSAISEVMGRIGWFLILYCMAFGVSDVFLRYVMNAPSQWIGTTLQAAMVLLACTGGVYALQHDSFVKLDLFYASASKRSKAILDVLTAPIAILFLGALIWKGYEAASLSLMLNQKTPTSIPIPIYPIKFAIPLSGFMVLLVVLKHLLRDLKTVFGGS</sequence>
<dbReference type="PANTHER" id="PTHR35011:SF4">
    <property type="entry name" value="SLL1102 PROTEIN"/>
    <property type="match status" value="1"/>
</dbReference>
<dbReference type="GO" id="GO:0022857">
    <property type="term" value="F:transmembrane transporter activity"/>
    <property type="evidence" value="ECO:0007669"/>
    <property type="project" value="UniProtKB-UniRule"/>
</dbReference>
<evidence type="ECO:0000313" key="11">
    <source>
        <dbReference type="EMBL" id="SDW94953.1"/>
    </source>
</evidence>
<keyword evidence="4 9" id="KW-0997">Cell inner membrane</keyword>
<proteinExistence type="inferred from homology"/>
<evidence type="ECO:0000256" key="5">
    <source>
        <dbReference type="ARBA" id="ARBA00022692"/>
    </source>
</evidence>
<evidence type="ECO:0000256" key="4">
    <source>
        <dbReference type="ARBA" id="ARBA00022519"/>
    </source>
</evidence>
<protein>
    <recommendedName>
        <fullName evidence="9">TRAP transporter small permease protein</fullName>
    </recommendedName>
</protein>
<dbReference type="PANTHER" id="PTHR35011">
    <property type="entry name" value="2,3-DIKETO-L-GULONATE TRAP TRANSPORTER SMALL PERMEASE PROTEIN YIAM"/>
    <property type="match status" value="1"/>
</dbReference>
<dbReference type="OrthoDB" id="4250245at2"/>
<evidence type="ECO:0000256" key="8">
    <source>
        <dbReference type="ARBA" id="ARBA00038436"/>
    </source>
</evidence>
<dbReference type="Proteomes" id="UP000183400">
    <property type="component" value="Unassembled WGS sequence"/>
</dbReference>
<comment type="similarity">
    <text evidence="8 9">Belongs to the TRAP transporter small permease family.</text>
</comment>
<accession>A0A1H2XQ41</accession>
<dbReference type="InterPro" id="IPR007387">
    <property type="entry name" value="TRAP_DctQ"/>
</dbReference>
<evidence type="ECO:0000256" key="2">
    <source>
        <dbReference type="ARBA" id="ARBA00022448"/>
    </source>
</evidence>
<comment type="subcellular location">
    <subcellularLocation>
        <location evidence="1 9">Cell inner membrane</location>
        <topology evidence="1 9">Multi-pass membrane protein</topology>
    </subcellularLocation>
</comment>
<organism evidence="11 12">
    <name type="scientific">Ruegeria halocynthiae</name>
    <dbReference type="NCBI Taxonomy" id="985054"/>
    <lineage>
        <taxon>Bacteria</taxon>
        <taxon>Pseudomonadati</taxon>
        <taxon>Pseudomonadota</taxon>
        <taxon>Alphaproteobacteria</taxon>
        <taxon>Rhodobacterales</taxon>
        <taxon>Roseobacteraceae</taxon>
        <taxon>Ruegeria</taxon>
    </lineage>
</organism>
<keyword evidence="5 9" id="KW-0812">Transmembrane</keyword>
<gene>
    <name evidence="11" type="ORF">SAMN05444358_10221</name>
</gene>